<accession>A0ABQ5MIC5</accession>
<dbReference type="RefSeq" id="WP_281764794.1">
    <property type="nucleotide sequence ID" value="NZ_BRVO01000002.1"/>
</dbReference>
<reference evidence="1" key="1">
    <citation type="submission" date="2022-07" db="EMBL/GenBank/DDBJ databases">
        <title>Taxonomy of Novel Oxalotrophic and Methylotrophic Bacteria.</title>
        <authorList>
            <person name="Sahin N."/>
            <person name="Tani A."/>
        </authorList>
    </citation>
    <scope>NUCLEOTIDE SEQUENCE</scope>
    <source>
        <strain evidence="1">Y10</strain>
    </source>
</reference>
<protein>
    <submittedName>
        <fullName evidence="1">Uncharacterized protein</fullName>
    </submittedName>
</protein>
<dbReference type="Proteomes" id="UP001143543">
    <property type="component" value="Unassembled WGS sequence"/>
</dbReference>
<name>A0ABQ5MIC5_9FLAO</name>
<gene>
    <name evidence="1" type="ORF">Y10_15170</name>
</gene>
<sequence>MTNPLRVIAEIDKNIKKKRWECMISQCTSNAINSHLIQQNGVLSNIAEKGHLVELKLKDIYTWKPNSSPFEFKKVGINNAMSHKVFCNHHDTSIFKSIENKTKNLNSYESFVLLSYRATCSEIFKKRVEIEKNLRLINSTKLGRKIDKCRLQKFVNGFELGIVDLEILKRELEKEIELKENRYSYYAYSYTKIPVYASAIFSATDLDYPEKDVDIDLLNIYVHILPLTNETLILIGYHNGFSSSDIKAYCKSWANLSREELEVKLSELFILYIENWGISPDFFQRISNQNKVKYLNLLQESIHSYGISKRVDFNFFKI</sequence>
<evidence type="ECO:0000313" key="2">
    <source>
        <dbReference type="Proteomes" id="UP001143543"/>
    </source>
</evidence>
<comment type="caution">
    <text evidence="1">The sequence shown here is derived from an EMBL/GenBank/DDBJ whole genome shotgun (WGS) entry which is preliminary data.</text>
</comment>
<keyword evidence="2" id="KW-1185">Reference proteome</keyword>
<evidence type="ECO:0000313" key="1">
    <source>
        <dbReference type="EMBL" id="GLB49149.1"/>
    </source>
</evidence>
<organism evidence="1 2">
    <name type="scientific">Neptunitalea lumnitzerae</name>
    <dbReference type="NCBI Taxonomy" id="2965509"/>
    <lineage>
        <taxon>Bacteria</taxon>
        <taxon>Pseudomonadati</taxon>
        <taxon>Bacteroidota</taxon>
        <taxon>Flavobacteriia</taxon>
        <taxon>Flavobacteriales</taxon>
        <taxon>Flavobacteriaceae</taxon>
        <taxon>Neptunitalea</taxon>
    </lineage>
</organism>
<dbReference type="EMBL" id="BRVO01000002">
    <property type="protein sequence ID" value="GLB49149.1"/>
    <property type="molecule type" value="Genomic_DNA"/>
</dbReference>
<proteinExistence type="predicted"/>